<dbReference type="UniPathway" id="UPA00109">
    <property type="reaction ID" value="UER00189"/>
</dbReference>
<dbReference type="GO" id="GO:0006096">
    <property type="term" value="P:glycolytic process"/>
    <property type="evidence" value="ECO:0007669"/>
    <property type="project" value="UniProtKB-UniRule"/>
</dbReference>
<dbReference type="GO" id="GO:0019563">
    <property type="term" value="P:glycerol catabolic process"/>
    <property type="evidence" value="ECO:0007669"/>
    <property type="project" value="TreeGrafter"/>
</dbReference>
<reference evidence="5" key="1">
    <citation type="submission" date="2017-09" db="EMBL/GenBank/DDBJ databases">
        <title>Depth-based differentiation of microbial function through sediment-hosted aquifers and enrichment of novel symbionts in the deep terrestrial subsurface.</title>
        <authorList>
            <person name="Probst A.J."/>
            <person name="Ladd B."/>
            <person name="Jarett J.K."/>
            <person name="Geller-Mcgrath D.E."/>
            <person name="Sieber C.M.K."/>
            <person name="Emerson J.B."/>
            <person name="Anantharaman K."/>
            <person name="Thomas B.C."/>
            <person name="Malmstrom R."/>
            <person name="Stieglmeier M."/>
            <person name="Klingl A."/>
            <person name="Woyke T."/>
            <person name="Ryan C.M."/>
            <person name="Banfield J.F."/>
        </authorList>
    </citation>
    <scope>NUCLEOTIDE SEQUENCE [LARGE SCALE GENOMIC DNA]</scope>
</reference>
<comment type="pathway">
    <text evidence="3">Carbohydrate biosynthesis; gluconeogenesis.</text>
</comment>
<evidence type="ECO:0000313" key="4">
    <source>
        <dbReference type="EMBL" id="PIZ96112.1"/>
    </source>
</evidence>
<dbReference type="GO" id="GO:0005829">
    <property type="term" value="C:cytosol"/>
    <property type="evidence" value="ECO:0007669"/>
    <property type="project" value="TreeGrafter"/>
</dbReference>
<evidence type="ECO:0000256" key="3">
    <source>
        <dbReference type="RuleBase" id="RU363013"/>
    </source>
</evidence>
<comment type="pathway">
    <text evidence="3">Carbohydrate degradation; glycolysis; D-glyceraldehyde 3-phosphate from glycerone phosphate: step 1/1.</text>
</comment>
<keyword evidence="3" id="KW-0963">Cytoplasm</keyword>
<dbReference type="CDD" id="cd00311">
    <property type="entry name" value="TIM"/>
    <property type="match status" value="1"/>
</dbReference>
<dbReference type="InterPro" id="IPR000652">
    <property type="entry name" value="Triosephosphate_isomerase"/>
</dbReference>
<dbReference type="AlphaFoldDB" id="A0A2M7VAY2"/>
<dbReference type="UniPathway" id="UPA00138"/>
<organism evidence="4 5">
    <name type="scientific">Candidatus Magasanikbacteria bacterium CG_4_10_14_0_2_um_filter_33_14</name>
    <dbReference type="NCBI Taxonomy" id="1974636"/>
    <lineage>
        <taxon>Bacteria</taxon>
        <taxon>Candidatus Magasanikiibacteriota</taxon>
    </lineage>
</organism>
<dbReference type="SUPFAM" id="SSF51351">
    <property type="entry name" value="Triosephosphate isomerase (TIM)"/>
    <property type="match status" value="1"/>
</dbReference>
<dbReference type="GO" id="GO:0004807">
    <property type="term" value="F:triose-phosphate isomerase activity"/>
    <property type="evidence" value="ECO:0007669"/>
    <property type="project" value="UniProtKB-UniRule"/>
</dbReference>
<keyword evidence="2 3" id="KW-0413">Isomerase</keyword>
<dbReference type="PANTHER" id="PTHR21139">
    <property type="entry name" value="TRIOSEPHOSPHATE ISOMERASE"/>
    <property type="match status" value="1"/>
</dbReference>
<dbReference type="EC" id="5.3.1.1" evidence="3"/>
<dbReference type="GO" id="GO:0046166">
    <property type="term" value="P:glyceraldehyde-3-phosphate biosynthetic process"/>
    <property type="evidence" value="ECO:0007669"/>
    <property type="project" value="TreeGrafter"/>
</dbReference>
<comment type="subunit">
    <text evidence="3">Homodimer.</text>
</comment>
<keyword evidence="3" id="KW-0312">Gluconeogenesis</keyword>
<accession>A0A2M7VAY2</accession>
<evidence type="ECO:0000313" key="5">
    <source>
        <dbReference type="Proteomes" id="UP000231453"/>
    </source>
</evidence>
<dbReference type="InterPro" id="IPR020861">
    <property type="entry name" value="Triosephosphate_isomerase_AS"/>
</dbReference>
<keyword evidence="3" id="KW-0324">Glycolysis</keyword>
<evidence type="ECO:0000256" key="2">
    <source>
        <dbReference type="ARBA" id="ARBA00023235"/>
    </source>
</evidence>
<dbReference type="NCBIfam" id="TIGR00419">
    <property type="entry name" value="tim"/>
    <property type="match status" value="1"/>
</dbReference>
<comment type="caution">
    <text evidence="4">The sequence shown here is derived from an EMBL/GenBank/DDBJ whole genome shotgun (WGS) entry which is preliminary data.</text>
</comment>
<dbReference type="InterPro" id="IPR013785">
    <property type="entry name" value="Aldolase_TIM"/>
</dbReference>
<sequence>MKYLFGNWKMYLDYKQSVELANSLVQENFENENVELAVFPTALAMKDVTDILQGHFQTGSQDAGHPSKGAYTGMISAEMFKEVGCTYALAGHSERRHIFGETNKDVRAKIESYLDAGLKPVICIGETEQDKDNDKARYRLSKQILRAFEGLDFEDGQILVAYEPVWAIGTGNACLPADAVDRIVFIKSEIAKYSKISVPVLYGGSVNNDNVLSYLTLETIDGILIGSASTKLPEFTNIIKSVLK</sequence>
<dbReference type="GO" id="GO:0006094">
    <property type="term" value="P:gluconeogenesis"/>
    <property type="evidence" value="ECO:0007669"/>
    <property type="project" value="UniProtKB-UniPathway"/>
</dbReference>
<protein>
    <recommendedName>
        <fullName evidence="3">Triosephosphate isomerase</fullName>
        <ecNumber evidence="3">5.3.1.1</ecNumber>
    </recommendedName>
</protein>
<dbReference type="PROSITE" id="PS00171">
    <property type="entry name" value="TIM_1"/>
    <property type="match status" value="1"/>
</dbReference>
<dbReference type="Proteomes" id="UP000231453">
    <property type="component" value="Unassembled WGS sequence"/>
</dbReference>
<dbReference type="PANTHER" id="PTHR21139:SF42">
    <property type="entry name" value="TRIOSEPHOSPHATE ISOMERASE"/>
    <property type="match status" value="1"/>
</dbReference>
<comment type="similarity">
    <text evidence="1 3">Belongs to the triosephosphate isomerase family.</text>
</comment>
<name>A0A2M7VAY2_9BACT</name>
<gene>
    <name evidence="4" type="primary">tpiA</name>
    <name evidence="4" type="ORF">COX80_02150</name>
</gene>
<dbReference type="PROSITE" id="PS51440">
    <property type="entry name" value="TIM_2"/>
    <property type="match status" value="1"/>
</dbReference>
<dbReference type="EMBL" id="PFPL01000033">
    <property type="protein sequence ID" value="PIZ96112.1"/>
    <property type="molecule type" value="Genomic_DNA"/>
</dbReference>
<comment type="catalytic activity">
    <reaction evidence="3">
        <text>D-glyceraldehyde 3-phosphate = dihydroxyacetone phosphate</text>
        <dbReference type="Rhea" id="RHEA:18585"/>
        <dbReference type="ChEBI" id="CHEBI:57642"/>
        <dbReference type="ChEBI" id="CHEBI:59776"/>
        <dbReference type="EC" id="5.3.1.1"/>
    </reaction>
</comment>
<evidence type="ECO:0000256" key="1">
    <source>
        <dbReference type="ARBA" id="ARBA00007422"/>
    </source>
</evidence>
<dbReference type="Pfam" id="PF00121">
    <property type="entry name" value="TIM"/>
    <property type="match status" value="1"/>
</dbReference>
<proteinExistence type="inferred from homology"/>
<comment type="subcellular location">
    <subcellularLocation>
        <location evidence="3">Cytoplasm</location>
    </subcellularLocation>
</comment>
<dbReference type="InterPro" id="IPR035990">
    <property type="entry name" value="TIM_sf"/>
</dbReference>
<dbReference type="Gene3D" id="3.20.20.70">
    <property type="entry name" value="Aldolase class I"/>
    <property type="match status" value="1"/>
</dbReference>